<feature type="compositionally biased region" description="Pro residues" evidence="1">
    <location>
        <begin position="31"/>
        <end position="43"/>
    </location>
</feature>
<proteinExistence type="predicted"/>
<organism evidence="3 4">
    <name type="scientific">Ideonella dechloratans</name>
    <dbReference type="NCBI Taxonomy" id="36863"/>
    <lineage>
        <taxon>Bacteria</taxon>
        <taxon>Pseudomonadati</taxon>
        <taxon>Pseudomonadota</taxon>
        <taxon>Betaproteobacteria</taxon>
        <taxon>Burkholderiales</taxon>
        <taxon>Sphaerotilaceae</taxon>
        <taxon>Ideonella</taxon>
    </lineage>
</organism>
<reference evidence="3 4" key="1">
    <citation type="submission" date="2019-09" db="EMBL/GenBank/DDBJ databases">
        <title>Draft genome sequences of 48 bacterial type strains from the CCUG.</title>
        <authorList>
            <person name="Tunovic T."/>
            <person name="Pineiro-Iglesias B."/>
            <person name="Unosson C."/>
            <person name="Inganas E."/>
            <person name="Ohlen M."/>
            <person name="Cardew S."/>
            <person name="Jensie-Markopoulos S."/>
            <person name="Salva-Serra F."/>
            <person name="Jaen-Luchoro D."/>
            <person name="Karlsson R."/>
            <person name="Svensson-Stadler L."/>
            <person name="Chun J."/>
            <person name="Moore E."/>
        </authorList>
    </citation>
    <scope>NUCLEOTIDE SEQUENCE [LARGE SCALE GENOMIC DNA]</scope>
    <source>
        <strain evidence="3 4">CCUG 30977</strain>
    </source>
</reference>
<gene>
    <name evidence="3" type="ORF">F7Q92_00265</name>
</gene>
<name>A0A643FHJ8_IDEDE</name>
<dbReference type="RefSeq" id="WP_151121942.1">
    <property type="nucleotide sequence ID" value="NZ_CP088081.1"/>
</dbReference>
<protein>
    <submittedName>
        <fullName evidence="3">DUF4056 domain-containing protein</fullName>
    </submittedName>
</protein>
<dbReference type="EMBL" id="VZPB01000001">
    <property type="protein sequence ID" value="KAB0585368.1"/>
    <property type="molecule type" value="Genomic_DNA"/>
</dbReference>
<evidence type="ECO:0000313" key="3">
    <source>
        <dbReference type="EMBL" id="KAB0585368.1"/>
    </source>
</evidence>
<dbReference type="Proteomes" id="UP000430120">
    <property type="component" value="Unassembled WGS sequence"/>
</dbReference>
<keyword evidence="4" id="KW-1185">Reference proteome</keyword>
<dbReference type="OrthoDB" id="1164519at2"/>
<comment type="caution">
    <text evidence="3">The sequence shown here is derived from an EMBL/GenBank/DDBJ whole genome shotgun (WGS) entry which is preliminary data.</text>
</comment>
<evidence type="ECO:0000256" key="1">
    <source>
        <dbReference type="SAM" id="MobiDB-lite"/>
    </source>
</evidence>
<dbReference type="AlphaFoldDB" id="A0A643FHJ8"/>
<feature type="region of interest" description="Disordered" evidence="1">
    <location>
        <begin position="31"/>
        <end position="51"/>
    </location>
</feature>
<accession>A0A643FHJ8</accession>
<feature type="signal peptide" evidence="2">
    <location>
        <begin position="1"/>
        <end position="31"/>
    </location>
</feature>
<evidence type="ECO:0000256" key="2">
    <source>
        <dbReference type="SAM" id="SignalP"/>
    </source>
</evidence>
<keyword evidence="2" id="KW-0732">Signal</keyword>
<dbReference type="Pfam" id="PF13265">
    <property type="entry name" value="DUF4056"/>
    <property type="match status" value="1"/>
</dbReference>
<evidence type="ECO:0000313" key="4">
    <source>
        <dbReference type="Proteomes" id="UP000430120"/>
    </source>
</evidence>
<dbReference type="InterPro" id="IPR025130">
    <property type="entry name" value="DUF4056"/>
</dbReference>
<sequence length="371" mass="40852">MLFPLPRCRQTGGTLAAAGALWLALAGPAPARPLPPDETPPTPVGRGGTLPTPTTLSALPNTLADPADLGQHSWLDHDSETLGILYACRAGFLDLVHIRNAADWALNLQARLLRALQRGEPGLDVEGADRGVRLHLTFPAALRPEERETLAPDLALQLARRYAFVLLDWHEVATWYGHGVLPFVSERPSAFSVDDTASHLVGLDLAERALADPQRALLPALTAQLAPLLQELGVQPRQQTTLAMERVRGLWWNPHRSWPANSFITRRQVDSGHPEQTFTAWQVPGLTACAEQPAAQWQVDHLDHWAQGRFADWAQAWLSPGAPEILSASFGEDSPQRRTGRLRVPEDLPAVLDEVRRRMREELGPRADQPD</sequence>
<feature type="chain" id="PRO_5024867314" evidence="2">
    <location>
        <begin position="32"/>
        <end position="371"/>
    </location>
</feature>